<dbReference type="RefSeq" id="WP_152944633.1">
    <property type="nucleotide sequence ID" value="NZ_WHYR01000001.1"/>
</dbReference>
<dbReference type="Proteomes" id="UP000441717">
    <property type="component" value="Unassembled WGS sequence"/>
</dbReference>
<organism evidence="1 2">
    <name type="scientific">Desulfofundulus thermobenzoicus</name>
    <dbReference type="NCBI Taxonomy" id="29376"/>
    <lineage>
        <taxon>Bacteria</taxon>
        <taxon>Bacillati</taxon>
        <taxon>Bacillota</taxon>
        <taxon>Clostridia</taxon>
        <taxon>Eubacteriales</taxon>
        <taxon>Peptococcaceae</taxon>
        <taxon>Desulfofundulus</taxon>
    </lineage>
</organism>
<comment type="caution">
    <text evidence="1">The sequence shown here is derived from an EMBL/GenBank/DDBJ whole genome shotgun (WGS) entry which is preliminary data.</text>
</comment>
<proteinExistence type="predicted"/>
<accession>A0A6N7IM96</accession>
<dbReference type="OrthoDB" id="6866841at2"/>
<dbReference type="InterPro" id="IPR021500">
    <property type="entry name" value="DUF3156"/>
</dbReference>
<sequence length="200" mass="22525">MPERKADMHAFQALKQEASKFLPLLGGFVVEDMKIKFRRPIPLLDDFQLYYFSTLKLLSSVYHPVLEATLAGHGCADNDIKINISFRGSLFNSQACFIPQYDSDVDDLTADLLEFLNQNNELKEGISGIDLEKGAITYFSNMDCWKIQLVPFPGSFISMLIPPAKYLVKLKEEEVETLVTCINIIAETLSKFGRENKGCG</sequence>
<dbReference type="EMBL" id="WHYR01000001">
    <property type="protein sequence ID" value="MQL50717.1"/>
    <property type="molecule type" value="Genomic_DNA"/>
</dbReference>
<dbReference type="AlphaFoldDB" id="A0A6N7IM96"/>
<reference evidence="1 2" key="1">
    <citation type="submission" date="2019-10" db="EMBL/GenBank/DDBJ databases">
        <title>Comparative genomics of sulfur disproportionating microorganisms.</title>
        <authorList>
            <person name="Ward L.M."/>
            <person name="Bertran E."/>
            <person name="Johnston D."/>
        </authorList>
    </citation>
    <scope>NUCLEOTIDE SEQUENCE [LARGE SCALE GENOMIC DNA]</scope>
    <source>
        <strain evidence="1 2">DSM 14055</strain>
    </source>
</reference>
<keyword evidence="2" id="KW-1185">Reference proteome</keyword>
<dbReference type="Pfam" id="PF11354">
    <property type="entry name" value="DUF3156"/>
    <property type="match status" value="1"/>
</dbReference>
<gene>
    <name evidence="1" type="ORF">GFC01_00160</name>
</gene>
<name>A0A6N7IM96_9FIRM</name>
<evidence type="ECO:0000313" key="2">
    <source>
        <dbReference type="Proteomes" id="UP000441717"/>
    </source>
</evidence>
<evidence type="ECO:0000313" key="1">
    <source>
        <dbReference type="EMBL" id="MQL50717.1"/>
    </source>
</evidence>
<protein>
    <submittedName>
        <fullName evidence="1">DUF3156 family protein</fullName>
    </submittedName>
</protein>